<dbReference type="GO" id="GO:0005886">
    <property type="term" value="C:plasma membrane"/>
    <property type="evidence" value="ECO:0007669"/>
    <property type="project" value="UniProtKB-SubCell"/>
</dbReference>
<reference evidence="13 14" key="1">
    <citation type="submission" date="2023-07" db="EMBL/GenBank/DDBJ databases">
        <title>Comparative genomics of wheat-associated soil bacteria to identify genetic determinants of phenazine resistance.</title>
        <authorList>
            <person name="Mouncey N."/>
        </authorList>
    </citation>
    <scope>NUCLEOTIDE SEQUENCE [LARGE SCALE GENOMIC DNA]</scope>
    <source>
        <strain evidence="13 14">W4I9-1</strain>
    </source>
</reference>
<dbReference type="InterPro" id="IPR003593">
    <property type="entry name" value="AAA+_ATPase"/>
</dbReference>
<feature type="domain" description="FtsK" evidence="12">
    <location>
        <begin position="1095"/>
        <end position="1272"/>
    </location>
</feature>
<dbReference type="InterPro" id="IPR023836">
    <property type="entry name" value="EccCa-like_Actinobacteria"/>
</dbReference>
<evidence type="ECO:0000256" key="10">
    <source>
        <dbReference type="SAM" id="MobiDB-lite"/>
    </source>
</evidence>
<evidence type="ECO:0000259" key="12">
    <source>
        <dbReference type="PROSITE" id="PS50901"/>
    </source>
</evidence>
<evidence type="ECO:0000256" key="11">
    <source>
        <dbReference type="SAM" id="Phobius"/>
    </source>
</evidence>
<keyword evidence="6 9" id="KW-0067">ATP-binding</keyword>
<feature type="region of interest" description="Disordered" evidence="10">
    <location>
        <begin position="1"/>
        <end position="20"/>
    </location>
</feature>
<feature type="transmembrane region" description="Helical" evidence="11">
    <location>
        <begin position="39"/>
        <end position="58"/>
    </location>
</feature>
<sequence length="1311" mass="141715">MTKSLFHRPTRITAPPMPPDAELIPAPPSLEDQGGAMPLQFLLPLIGALSSVIMMVVLRNGQPLFLVLAAVIFVVAVVGGLGFALSSRGRAARKGRTRRELYLDYLERLRTELRERGDRDRAAALAVHPAPDGLVEIMRNPARRWERRRTDADHLSARIGLAARPWFALSIATPESPLEPADPILQREAEIVARTLDAVPEMPITADLDDAWVVSVVAERDRGMSAIRSLIAQLATAHTPDDLALAAAYSPEHAGDWAGFDLLPHVQDTALFDGPLPARRIAPDLALLGDVLAGELTARAGSATGVQRRGSGEIQRARLIVVIDDHGRAASRLSSPDPHLRLQDLNVTVVHLLADRLHEPDDVDVRITIAENDAIVTHRASSAAPVPVAFIPDDTRSDTLVALARSMAAFRTVHVAARADSGTTDPLDITRLLGITDVADIDPTALWAPRSPSAFLRVPFGTDDNGRPVFLDLKESAQEGMGPHGICVGATGSGKSEMLRTLLLSLALVHPPEDLSLLLVDYKGGAAFSPFQSLPHVAGLIDNLAADPQLTTRARASLQGEVLRRQQMLKDADSSPSITHYRELRKTRPDLDPMPHLFMVIDEFGELLTAEPEFIDLFLQIGRIGRSIGIHLLLSSQRIEAGKLRGLDTYLSYRLGLRTFSESESHVVLGTTDAYRLPALPGYGILKVDTSVYQRFRAGFVSGPVPARSAPVTTDGERNRVFRLPLYNGISQDTDDGPVPAPALSAPEMGELFIDEAVTRLRADDRTVTSAWLPPLPERLALGQILGEQDAATDLELPIGLIDDPAHQTQSPWILDLTRGGGHLAIIGSPQSGRGTLLRTIAVSLALTRTPKDVAIYGMDLAGGGLRRLEPFPHVGGVATRSDPARMRRLIEELEAMLTTREQIFKDTGIDSVSQLRSRHASGQIPQLASAEIVVLVNGYGALRQEFDDLDAAFTAIMIRAANYGVHIVVALSRWSELRIAHQSLFGRKIEMRLNDAGDSQVDRNLARTIRAAAPGRALSDNGLIGQVALPVLEAADEGELGDAVETLGHRVAASWSGPSAAPIRLLPQDLDPDQLPEAVDEPDSVPFGLRQDTMEPAFWEFTRSDQHLLVFGDARSGKSSTLRMIVAGLIERFTPDELAIAVVDSRGHVGETIPDAYLAAHARTTAQTSGLASSIATELSRRPSLDPAALAAAPRVVLIVDDHDIMSAGGIEHLTALAAHLPTARDTRFHIILSRPVAGSVRAMYSPFLQGIRDTGGALLLLSGDRSEGQILPRVHAERFPPGRGRYVRRGESPHVVQVAHMPGRTEQTR</sequence>
<evidence type="ECO:0000256" key="1">
    <source>
        <dbReference type="ARBA" id="ARBA00004651"/>
    </source>
</evidence>
<gene>
    <name evidence="13" type="ORF">QFZ53_001682</name>
</gene>
<dbReference type="PROSITE" id="PS50901">
    <property type="entry name" value="FTSK"/>
    <property type="match status" value="3"/>
</dbReference>
<proteinExistence type="predicted"/>
<dbReference type="EMBL" id="JAUSXV010000001">
    <property type="protein sequence ID" value="MDQ0647486.1"/>
    <property type="molecule type" value="Genomic_DNA"/>
</dbReference>
<accession>A0AAW8EVE6</accession>
<evidence type="ECO:0000256" key="2">
    <source>
        <dbReference type="ARBA" id="ARBA00022475"/>
    </source>
</evidence>
<dbReference type="Gene3D" id="3.40.50.300">
    <property type="entry name" value="P-loop containing nucleotide triphosphate hydrolases"/>
    <property type="match status" value="3"/>
</dbReference>
<protein>
    <submittedName>
        <fullName evidence="13">S-DNA-T family DNA segregation ATPase FtsK/SpoIIIE</fullName>
    </submittedName>
</protein>
<feature type="transmembrane region" description="Helical" evidence="11">
    <location>
        <begin position="65"/>
        <end position="85"/>
    </location>
</feature>
<dbReference type="RefSeq" id="WP_307295412.1">
    <property type="nucleotide sequence ID" value="NZ_JAUSXV010000001.1"/>
</dbReference>
<evidence type="ECO:0000256" key="9">
    <source>
        <dbReference type="PROSITE-ProRule" id="PRU00289"/>
    </source>
</evidence>
<comment type="subcellular location">
    <subcellularLocation>
        <location evidence="1">Cell membrane</location>
        <topology evidence="1">Multi-pass membrane protein</topology>
    </subcellularLocation>
</comment>
<evidence type="ECO:0000256" key="4">
    <source>
        <dbReference type="ARBA" id="ARBA00022737"/>
    </source>
</evidence>
<dbReference type="NCBIfam" id="TIGR03924">
    <property type="entry name" value="T7SS_EccC_a"/>
    <property type="match status" value="1"/>
</dbReference>
<dbReference type="Pfam" id="PF01580">
    <property type="entry name" value="FtsK_SpoIIIE"/>
    <property type="match status" value="3"/>
</dbReference>
<evidence type="ECO:0000313" key="13">
    <source>
        <dbReference type="EMBL" id="MDQ0647486.1"/>
    </source>
</evidence>
<dbReference type="GO" id="GO:0003677">
    <property type="term" value="F:DNA binding"/>
    <property type="evidence" value="ECO:0007669"/>
    <property type="project" value="InterPro"/>
</dbReference>
<name>A0AAW8EVE6_9MICO</name>
<feature type="binding site" evidence="9">
    <location>
        <begin position="1113"/>
        <end position="1120"/>
    </location>
    <ligand>
        <name>ATP</name>
        <dbReference type="ChEBI" id="CHEBI:30616"/>
    </ligand>
</feature>
<keyword evidence="2" id="KW-1003">Cell membrane</keyword>
<keyword evidence="3 11" id="KW-0812">Transmembrane</keyword>
<dbReference type="InterPro" id="IPR002543">
    <property type="entry name" value="FtsK_dom"/>
</dbReference>
<feature type="binding site" evidence="9">
    <location>
        <begin position="489"/>
        <end position="496"/>
    </location>
    <ligand>
        <name>ATP</name>
        <dbReference type="ChEBI" id="CHEBI:30616"/>
    </ligand>
</feature>
<feature type="domain" description="FtsK" evidence="12">
    <location>
        <begin position="810"/>
        <end position="1001"/>
    </location>
</feature>
<dbReference type="Proteomes" id="UP001244427">
    <property type="component" value="Unassembled WGS sequence"/>
</dbReference>
<evidence type="ECO:0000256" key="5">
    <source>
        <dbReference type="ARBA" id="ARBA00022741"/>
    </source>
</evidence>
<keyword evidence="7 11" id="KW-1133">Transmembrane helix</keyword>
<dbReference type="NCBIfam" id="TIGR03925">
    <property type="entry name" value="T7SS_EccC_b"/>
    <property type="match status" value="1"/>
</dbReference>
<feature type="compositionally biased region" description="Basic residues" evidence="10">
    <location>
        <begin position="1"/>
        <end position="10"/>
    </location>
</feature>
<evidence type="ECO:0000256" key="6">
    <source>
        <dbReference type="ARBA" id="ARBA00022840"/>
    </source>
</evidence>
<dbReference type="PANTHER" id="PTHR22683">
    <property type="entry name" value="SPORULATION PROTEIN RELATED"/>
    <property type="match status" value="1"/>
</dbReference>
<dbReference type="GO" id="GO:0005524">
    <property type="term" value="F:ATP binding"/>
    <property type="evidence" value="ECO:0007669"/>
    <property type="project" value="UniProtKB-UniRule"/>
</dbReference>
<feature type="domain" description="FtsK" evidence="12">
    <location>
        <begin position="466"/>
        <end position="666"/>
    </location>
</feature>
<dbReference type="SMART" id="SM00382">
    <property type="entry name" value="AAA"/>
    <property type="match status" value="3"/>
</dbReference>
<keyword evidence="8 11" id="KW-0472">Membrane</keyword>
<dbReference type="InterPro" id="IPR027417">
    <property type="entry name" value="P-loop_NTPase"/>
</dbReference>
<evidence type="ECO:0000313" key="14">
    <source>
        <dbReference type="Proteomes" id="UP001244427"/>
    </source>
</evidence>
<organism evidence="13 14">
    <name type="scientific">Microbacterium natoriense</name>
    <dbReference type="NCBI Taxonomy" id="284570"/>
    <lineage>
        <taxon>Bacteria</taxon>
        <taxon>Bacillati</taxon>
        <taxon>Actinomycetota</taxon>
        <taxon>Actinomycetes</taxon>
        <taxon>Micrococcales</taxon>
        <taxon>Microbacteriaceae</taxon>
        <taxon>Microbacterium</taxon>
    </lineage>
</organism>
<evidence type="ECO:0000256" key="7">
    <source>
        <dbReference type="ARBA" id="ARBA00022989"/>
    </source>
</evidence>
<evidence type="ECO:0000256" key="8">
    <source>
        <dbReference type="ARBA" id="ARBA00023136"/>
    </source>
</evidence>
<dbReference type="SUPFAM" id="SSF52540">
    <property type="entry name" value="P-loop containing nucleoside triphosphate hydrolases"/>
    <property type="match status" value="3"/>
</dbReference>
<keyword evidence="4" id="KW-0677">Repeat</keyword>
<evidence type="ECO:0000256" key="3">
    <source>
        <dbReference type="ARBA" id="ARBA00022692"/>
    </source>
</evidence>
<dbReference type="InterPro" id="IPR023837">
    <property type="entry name" value="EccCb-like_Actinobacteria"/>
</dbReference>
<dbReference type="InterPro" id="IPR050206">
    <property type="entry name" value="FtsK/SpoIIIE/SftA"/>
</dbReference>
<keyword evidence="14" id="KW-1185">Reference proteome</keyword>
<dbReference type="PANTHER" id="PTHR22683:SF1">
    <property type="entry name" value="TYPE VII SECRETION SYSTEM PROTEIN ESSC"/>
    <property type="match status" value="1"/>
</dbReference>
<keyword evidence="5 9" id="KW-0547">Nucleotide-binding</keyword>
<comment type="caution">
    <text evidence="13">The sequence shown here is derived from an EMBL/GenBank/DDBJ whole genome shotgun (WGS) entry which is preliminary data.</text>
</comment>
<feature type="binding site" evidence="9">
    <location>
        <begin position="828"/>
        <end position="835"/>
    </location>
    <ligand>
        <name>ATP</name>
        <dbReference type="ChEBI" id="CHEBI:30616"/>
    </ligand>
</feature>